<keyword evidence="2" id="KW-1185">Reference proteome</keyword>
<dbReference type="EMBL" id="JAGKON010000013">
    <property type="protein sequence ID" value="MBQ0600883.1"/>
    <property type="molecule type" value="Genomic_DNA"/>
</dbReference>
<dbReference type="AlphaFoldDB" id="A0AAP2FK52"/>
<reference evidence="1 2" key="1">
    <citation type="submission" date="2021-03" db="EMBL/GenBank/DDBJ databases">
        <authorList>
            <person name="Stanton E."/>
        </authorList>
    </citation>
    <scope>NUCLEOTIDE SEQUENCE [LARGE SCALE GENOMIC DNA]</scope>
    <source>
        <strain evidence="1 2">2020EL-00037</strain>
    </source>
</reference>
<proteinExistence type="predicted"/>
<comment type="caution">
    <text evidence="1">The sequence shown here is derived from an EMBL/GenBank/DDBJ whole genome shotgun (WGS) entry which is preliminary data.</text>
</comment>
<organism evidence="1 2">
    <name type="scientific">Klebsiella oxytoca</name>
    <dbReference type="NCBI Taxonomy" id="571"/>
    <lineage>
        <taxon>Bacteria</taxon>
        <taxon>Pseudomonadati</taxon>
        <taxon>Pseudomonadota</taxon>
        <taxon>Gammaproteobacteria</taxon>
        <taxon>Enterobacterales</taxon>
        <taxon>Enterobacteriaceae</taxon>
        <taxon>Klebsiella/Raoultella group</taxon>
        <taxon>Klebsiella</taxon>
    </lineage>
</organism>
<evidence type="ECO:0000313" key="1">
    <source>
        <dbReference type="EMBL" id="MBQ0600883.1"/>
    </source>
</evidence>
<name>A0AAP2FK52_KLEOX</name>
<dbReference type="RefSeq" id="WP_210846286.1">
    <property type="nucleotide sequence ID" value="NZ_JAGKON010000013.1"/>
</dbReference>
<evidence type="ECO:0000313" key="2">
    <source>
        <dbReference type="Proteomes" id="UP000673434"/>
    </source>
</evidence>
<dbReference type="Proteomes" id="UP000673434">
    <property type="component" value="Unassembled WGS sequence"/>
</dbReference>
<sequence>MNIMKKRWHMLDAVINSFFLKWFNSEEKKMSGDTDWTPPLEGDPRYEAYELRKQGAWAGWVARGDYPLMTKKAVSLPEEMYIFLAKVREARQSEIDNARPPAIQRDLTVNAVRCLGDYLIRHDIAGQQ</sequence>
<gene>
    <name evidence="1" type="ORF">J7S78_13880</name>
</gene>
<accession>A0AAP2FK52</accession>
<protein>
    <submittedName>
        <fullName evidence="1">Uncharacterized protein</fullName>
    </submittedName>
</protein>